<keyword evidence="2" id="KW-1185">Reference proteome</keyword>
<name>A0A327VT64_9BACT</name>
<sequence length="43" mass="5169">MLNLYLNQAEWKISGDDIYAEQTSLIQLTGEGSRTRIFRYYYF</sequence>
<reference evidence="1 2" key="1">
    <citation type="submission" date="2018-06" db="EMBL/GenBank/DDBJ databases">
        <title>Genomic Encyclopedia of Archaeal and Bacterial Type Strains, Phase II (KMG-II): from individual species to whole genera.</title>
        <authorList>
            <person name="Goeker M."/>
        </authorList>
    </citation>
    <scope>NUCLEOTIDE SEQUENCE [LARGE SCALE GENOMIC DNA]</scope>
    <source>
        <strain evidence="1 2">DSM 29821</strain>
    </source>
</reference>
<organism evidence="1 2">
    <name type="scientific">Chitinophaga dinghuensis</name>
    <dbReference type="NCBI Taxonomy" id="1539050"/>
    <lineage>
        <taxon>Bacteria</taxon>
        <taxon>Pseudomonadati</taxon>
        <taxon>Bacteroidota</taxon>
        <taxon>Chitinophagia</taxon>
        <taxon>Chitinophagales</taxon>
        <taxon>Chitinophagaceae</taxon>
        <taxon>Chitinophaga</taxon>
    </lineage>
</organism>
<accession>A0A327VT64</accession>
<proteinExistence type="predicted"/>
<dbReference type="EMBL" id="QLMA01000007">
    <property type="protein sequence ID" value="RAJ77577.1"/>
    <property type="molecule type" value="Genomic_DNA"/>
</dbReference>
<dbReference type="AlphaFoldDB" id="A0A327VT64"/>
<dbReference type="Proteomes" id="UP000249819">
    <property type="component" value="Unassembled WGS sequence"/>
</dbReference>
<comment type="caution">
    <text evidence="1">The sequence shown here is derived from an EMBL/GenBank/DDBJ whole genome shotgun (WGS) entry which is preliminary data.</text>
</comment>
<evidence type="ECO:0000313" key="1">
    <source>
        <dbReference type="EMBL" id="RAJ77577.1"/>
    </source>
</evidence>
<protein>
    <submittedName>
        <fullName evidence="1">Uncharacterized protein</fullName>
    </submittedName>
</protein>
<gene>
    <name evidence="1" type="ORF">CLV59_107344</name>
</gene>
<evidence type="ECO:0000313" key="2">
    <source>
        <dbReference type="Proteomes" id="UP000249819"/>
    </source>
</evidence>